<protein>
    <submittedName>
        <fullName evidence="2">Protein CASC3</fullName>
    </submittedName>
</protein>
<evidence type="ECO:0000313" key="3">
    <source>
        <dbReference type="Proteomes" id="UP000623129"/>
    </source>
</evidence>
<feature type="compositionally biased region" description="Basic and acidic residues" evidence="1">
    <location>
        <begin position="205"/>
        <end position="224"/>
    </location>
</feature>
<accession>A0A833QSH8</accession>
<dbReference type="AlphaFoldDB" id="A0A833QSH8"/>
<dbReference type="Proteomes" id="UP000623129">
    <property type="component" value="Unassembled WGS sequence"/>
</dbReference>
<feature type="compositionally biased region" description="Basic and acidic residues" evidence="1">
    <location>
        <begin position="90"/>
        <end position="124"/>
    </location>
</feature>
<reference evidence="2" key="1">
    <citation type="submission" date="2020-01" db="EMBL/GenBank/DDBJ databases">
        <title>Genome sequence of Kobresia littledalei, the first chromosome-level genome in the family Cyperaceae.</title>
        <authorList>
            <person name="Qu G."/>
        </authorList>
    </citation>
    <scope>NUCLEOTIDE SEQUENCE</scope>
    <source>
        <strain evidence="2">C.B.Clarke</strain>
        <tissue evidence="2">Leaf</tissue>
    </source>
</reference>
<name>A0A833QSH8_9POAL</name>
<sequence>MAGREERKREMDRRDGRDSYSRRRDSRREREPSPKKLRRDRERDEKRIKDLGCADSSGRDSKNKNSSRDIERARDIKSPEANRSIYGLKDSSETKNDGGSDVNRLHPDPKEFARSKIYLQHDGRGSSGQVQIHVRHDTDNMRSDLREHRSAEKLNEKTEVEAKHTTRKNDYSVRDQDRLFQLDSGLPSEKKMPPESEPELGLKTPNKEPKLLDSAKNDEKKLDTRDDTFRRRDDRVVSREKLSRPWRDDRFGRREGGFNRENENRNGNWLPRNDYRDRFSGRAPPRGRERFSSARFSDRNQLQHVTGAQTDRWKHDKYEEANQSLTNEEDEIAKVEQLLAL</sequence>
<feature type="compositionally biased region" description="Basic and acidic residues" evidence="1">
    <location>
        <begin position="134"/>
        <end position="180"/>
    </location>
</feature>
<dbReference type="PANTHER" id="PTHR36364">
    <property type="entry name" value="OS03G0203000 PROTEIN"/>
    <property type="match status" value="1"/>
</dbReference>
<dbReference type="PANTHER" id="PTHR36364:SF1">
    <property type="entry name" value="OS03G0203000 PROTEIN"/>
    <property type="match status" value="1"/>
</dbReference>
<feature type="compositionally biased region" description="Basic and acidic residues" evidence="1">
    <location>
        <begin position="251"/>
        <end position="264"/>
    </location>
</feature>
<comment type="caution">
    <text evidence="2">The sequence shown here is derived from an EMBL/GenBank/DDBJ whole genome shotgun (WGS) entry which is preliminary data.</text>
</comment>
<keyword evidence="3" id="KW-1185">Reference proteome</keyword>
<proteinExistence type="predicted"/>
<evidence type="ECO:0000256" key="1">
    <source>
        <dbReference type="SAM" id="MobiDB-lite"/>
    </source>
</evidence>
<feature type="region of interest" description="Disordered" evidence="1">
    <location>
        <begin position="251"/>
        <end position="294"/>
    </location>
</feature>
<feature type="region of interest" description="Disordered" evidence="1">
    <location>
        <begin position="1"/>
        <end position="224"/>
    </location>
</feature>
<feature type="compositionally biased region" description="Basic and acidic residues" evidence="1">
    <location>
        <begin position="1"/>
        <end position="80"/>
    </location>
</feature>
<gene>
    <name evidence="2" type="ORF">FCM35_KLT02087</name>
</gene>
<organism evidence="2 3">
    <name type="scientific">Carex littledalei</name>
    <dbReference type="NCBI Taxonomy" id="544730"/>
    <lineage>
        <taxon>Eukaryota</taxon>
        <taxon>Viridiplantae</taxon>
        <taxon>Streptophyta</taxon>
        <taxon>Embryophyta</taxon>
        <taxon>Tracheophyta</taxon>
        <taxon>Spermatophyta</taxon>
        <taxon>Magnoliopsida</taxon>
        <taxon>Liliopsida</taxon>
        <taxon>Poales</taxon>
        <taxon>Cyperaceae</taxon>
        <taxon>Cyperoideae</taxon>
        <taxon>Cariceae</taxon>
        <taxon>Carex</taxon>
        <taxon>Carex subgen. Euthyceras</taxon>
    </lineage>
</organism>
<dbReference type="OrthoDB" id="1920561at2759"/>
<dbReference type="EMBL" id="SWLB01000011">
    <property type="protein sequence ID" value="KAF3332510.1"/>
    <property type="molecule type" value="Genomic_DNA"/>
</dbReference>
<evidence type="ECO:0000313" key="2">
    <source>
        <dbReference type="EMBL" id="KAF3332510.1"/>
    </source>
</evidence>
<feature type="compositionally biased region" description="Basic and acidic residues" evidence="1">
    <location>
        <begin position="273"/>
        <end position="294"/>
    </location>
</feature>